<dbReference type="SUPFAM" id="SSF53822">
    <property type="entry name" value="Periplasmic binding protein-like I"/>
    <property type="match status" value="1"/>
</dbReference>
<evidence type="ECO:0000256" key="4">
    <source>
        <dbReference type="ARBA" id="ARBA00022970"/>
    </source>
</evidence>
<evidence type="ECO:0000256" key="5">
    <source>
        <dbReference type="SAM" id="SignalP"/>
    </source>
</evidence>
<dbReference type="InterPro" id="IPR000709">
    <property type="entry name" value="Leu_Ile_Val-bd"/>
</dbReference>
<comment type="caution">
    <text evidence="7">The sequence shown here is derived from an EMBL/GenBank/DDBJ whole genome shotgun (WGS) entry which is preliminary data.</text>
</comment>
<comment type="similarity">
    <text evidence="1">Belongs to the leucine-binding protein family.</text>
</comment>
<dbReference type="Gene3D" id="3.40.50.2300">
    <property type="match status" value="2"/>
</dbReference>
<reference evidence="7 8" key="1">
    <citation type="submission" date="2020-08" db="EMBL/GenBank/DDBJ databases">
        <title>Sequencing the genomes of 1000 actinobacteria strains.</title>
        <authorList>
            <person name="Klenk H.-P."/>
        </authorList>
    </citation>
    <scope>NUCLEOTIDE SEQUENCE [LARGE SCALE GENOMIC DNA]</scope>
    <source>
        <strain evidence="7 8">DSM 105369</strain>
    </source>
</reference>
<dbReference type="AlphaFoldDB" id="A0A839NDY3"/>
<protein>
    <submittedName>
        <fullName evidence="7">Branched-chain amino acid transport system substrate-binding protein</fullName>
    </submittedName>
</protein>
<keyword evidence="8" id="KW-1185">Reference proteome</keyword>
<evidence type="ECO:0000256" key="2">
    <source>
        <dbReference type="ARBA" id="ARBA00022448"/>
    </source>
</evidence>
<evidence type="ECO:0000256" key="3">
    <source>
        <dbReference type="ARBA" id="ARBA00022729"/>
    </source>
</evidence>
<evidence type="ECO:0000313" key="7">
    <source>
        <dbReference type="EMBL" id="MBB2893836.1"/>
    </source>
</evidence>
<organism evidence="7 8">
    <name type="scientific">Flexivirga oryzae</name>
    <dbReference type="NCBI Taxonomy" id="1794944"/>
    <lineage>
        <taxon>Bacteria</taxon>
        <taxon>Bacillati</taxon>
        <taxon>Actinomycetota</taxon>
        <taxon>Actinomycetes</taxon>
        <taxon>Micrococcales</taxon>
        <taxon>Dermacoccaceae</taxon>
        <taxon>Flexivirga</taxon>
    </lineage>
</organism>
<proteinExistence type="inferred from homology"/>
<dbReference type="RefSeq" id="WP_183322262.1">
    <property type="nucleotide sequence ID" value="NZ_JACHVQ010000003.1"/>
</dbReference>
<dbReference type="Pfam" id="PF13458">
    <property type="entry name" value="Peripla_BP_6"/>
    <property type="match status" value="1"/>
</dbReference>
<dbReference type="Proteomes" id="UP000559182">
    <property type="component" value="Unassembled WGS sequence"/>
</dbReference>
<gene>
    <name evidence="7" type="ORF">FHU39_003867</name>
</gene>
<dbReference type="GO" id="GO:0006865">
    <property type="term" value="P:amino acid transport"/>
    <property type="evidence" value="ECO:0007669"/>
    <property type="project" value="UniProtKB-KW"/>
</dbReference>
<name>A0A839NDY3_9MICO</name>
<keyword evidence="4" id="KW-0029">Amino-acid transport</keyword>
<feature type="chain" id="PRO_5039277426" evidence="5">
    <location>
        <begin position="22"/>
        <end position="431"/>
    </location>
</feature>
<dbReference type="PANTHER" id="PTHR30483:SF37">
    <property type="entry name" value="ABC TRANSPORTER SUBSTRATE-BINDING PROTEIN"/>
    <property type="match status" value="1"/>
</dbReference>
<evidence type="ECO:0000256" key="1">
    <source>
        <dbReference type="ARBA" id="ARBA00010062"/>
    </source>
</evidence>
<dbReference type="EMBL" id="JACHVQ010000003">
    <property type="protein sequence ID" value="MBB2893836.1"/>
    <property type="molecule type" value="Genomic_DNA"/>
</dbReference>
<keyword evidence="3 5" id="KW-0732">Signal</keyword>
<feature type="domain" description="Leucine-binding protein" evidence="6">
    <location>
        <begin position="39"/>
        <end position="392"/>
    </location>
</feature>
<accession>A0A839NDY3</accession>
<feature type="signal peptide" evidence="5">
    <location>
        <begin position="1"/>
        <end position="21"/>
    </location>
</feature>
<dbReference type="PANTHER" id="PTHR30483">
    <property type="entry name" value="LEUCINE-SPECIFIC-BINDING PROTEIN"/>
    <property type="match status" value="1"/>
</dbReference>
<dbReference type="InterPro" id="IPR028081">
    <property type="entry name" value="Leu-bd"/>
</dbReference>
<dbReference type="PRINTS" id="PR00337">
    <property type="entry name" value="LEUILEVALBP"/>
</dbReference>
<evidence type="ECO:0000259" key="6">
    <source>
        <dbReference type="Pfam" id="PF13458"/>
    </source>
</evidence>
<dbReference type="PROSITE" id="PS51257">
    <property type="entry name" value="PROKAR_LIPOPROTEIN"/>
    <property type="match status" value="1"/>
</dbReference>
<dbReference type="InterPro" id="IPR028082">
    <property type="entry name" value="Peripla_BP_I"/>
</dbReference>
<dbReference type="InterPro" id="IPR051010">
    <property type="entry name" value="BCAA_transport"/>
</dbReference>
<evidence type="ECO:0000313" key="8">
    <source>
        <dbReference type="Proteomes" id="UP000559182"/>
    </source>
</evidence>
<keyword evidence="2" id="KW-0813">Transport</keyword>
<sequence length="431" mass="45025">MRRTNVLATVTATVLVTGLTAACGSSSGGSGSSGDSSGKITLGMLAPLTGTFAQAGVDMSDGAKIAVKQINASGGVNGQKISLDIRDDGSDATKTSQATRDLASAGHKLIMGAYTSTECLAVKSLIASSGSVYVAPTCVSGDLTGGPGQKGADRVYRTGLRSAGDQPVDKSIPKIMNELAPGTKTWDYFGYDYSYGHEQSATFKANLSSLPGSPKLGSNVFIPLTSQNFRPYVSKLATAVESDPTGRGLFLGTYGVGTGSFLQQASSFNFLSKYKMIWTTGDPWDVFTALKGKFPTVWNQYDYVWAAYDNPTNNAFVKDFKKAYGHMPGANAAESFNAVMAYAAAIKKAGSTDPQKVSDALAGLTFKSTQGTTTIDATTHQANNNAVLSKLQGDPSSPDGIKILRTVIVQPKDASYKDGSNSTTNSINKGQ</sequence>